<dbReference type="AlphaFoldDB" id="A0A3L7AIW4"/>
<dbReference type="Gene3D" id="3.50.50.60">
    <property type="entry name" value="FAD/NAD(P)-binding domain"/>
    <property type="match status" value="1"/>
</dbReference>
<sequence>MEPSYDVVIVGGAATGSSVAYHLAADPAFTGRVLVLEQDPTYARAPSALSAASIRQQYSTAINVQISLFGIAFLRAAPDVLEVDGDRPALSLHEGGYLFLASAEGRAALAAGHLVQQAHGADIALLERDALAARFPWLDGTGIAAGCLGLSGEGWFDGWSLFMALRRKARSLGVDYRAARAAAVETSGGRVTGVRLEDGTRIATGIVVNAAGAGGRALAASAGIDIPVHMKKRMIFTFTAEDPPEGLPLVIDPSGVYVRPEGRGFLGGSAPAPQDDPESDDFEVDHAFFEDVVWPRLAARIPAFERIRQGRAWAGHYDMNAFDQNAFVGPVAGLDGFLLANGFSGHGLQQSPAIGRGLAELIVHGRYAKLDLSPLGFDRLARNAPLRELKVV</sequence>
<dbReference type="EMBL" id="RCTF01000003">
    <property type="protein sequence ID" value="RLP80329.1"/>
    <property type="molecule type" value="Genomic_DNA"/>
</dbReference>
<proteinExistence type="predicted"/>
<dbReference type="PANTHER" id="PTHR13847">
    <property type="entry name" value="SARCOSINE DEHYDROGENASE-RELATED"/>
    <property type="match status" value="1"/>
</dbReference>
<evidence type="ECO:0000313" key="4">
    <source>
        <dbReference type="Proteomes" id="UP000269692"/>
    </source>
</evidence>
<evidence type="ECO:0000259" key="2">
    <source>
        <dbReference type="Pfam" id="PF01266"/>
    </source>
</evidence>
<feature type="domain" description="FAD dependent oxidoreductase" evidence="2">
    <location>
        <begin position="6"/>
        <end position="361"/>
    </location>
</feature>
<dbReference type="GO" id="GO:0005737">
    <property type="term" value="C:cytoplasm"/>
    <property type="evidence" value="ECO:0007669"/>
    <property type="project" value="TreeGrafter"/>
</dbReference>
<dbReference type="InterPro" id="IPR006076">
    <property type="entry name" value="FAD-dep_OxRdtase"/>
</dbReference>
<comment type="caution">
    <text evidence="3">The sequence shown here is derived from an EMBL/GenBank/DDBJ whole genome shotgun (WGS) entry which is preliminary data.</text>
</comment>
<dbReference type="GO" id="GO:0032981">
    <property type="term" value="P:mitochondrial respiratory chain complex I assembly"/>
    <property type="evidence" value="ECO:0007669"/>
    <property type="project" value="TreeGrafter"/>
</dbReference>
<protein>
    <submittedName>
        <fullName evidence="3">FAD-binding oxidoreductase</fullName>
    </submittedName>
</protein>
<gene>
    <name evidence="3" type="ORF">D9R14_04440</name>
</gene>
<evidence type="ECO:0000313" key="3">
    <source>
        <dbReference type="EMBL" id="RLP80329.1"/>
    </source>
</evidence>
<dbReference type="RefSeq" id="WP_121622122.1">
    <property type="nucleotide sequence ID" value="NZ_JACIIW010000006.1"/>
</dbReference>
<reference evidence="3 4" key="1">
    <citation type="submission" date="2018-10" db="EMBL/GenBank/DDBJ databases">
        <title>Xanthobacter tagetidis genome sequencing and assembly.</title>
        <authorList>
            <person name="Maclea K.S."/>
            <person name="Goen A.E."/>
            <person name="Fatima S.A."/>
        </authorList>
    </citation>
    <scope>NUCLEOTIDE SEQUENCE [LARGE SCALE GENOMIC DNA]</scope>
    <source>
        <strain evidence="3 4">ATCC 700314</strain>
    </source>
</reference>
<dbReference type="Pfam" id="PF01266">
    <property type="entry name" value="DAO"/>
    <property type="match status" value="1"/>
</dbReference>
<dbReference type="Proteomes" id="UP000269692">
    <property type="component" value="Unassembled WGS sequence"/>
</dbReference>
<dbReference type="SUPFAM" id="SSF51905">
    <property type="entry name" value="FAD/NAD(P)-binding domain"/>
    <property type="match status" value="1"/>
</dbReference>
<dbReference type="InterPro" id="IPR036188">
    <property type="entry name" value="FAD/NAD-bd_sf"/>
</dbReference>
<dbReference type="GO" id="GO:0016491">
    <property type="term" value="F:oxidoreductase activity"/>
    <property type="evidence" value="ECO:0007669"/>
    <property type="project" value="UniProtKB-KW"/>
</dbReference>
<evidence type="ECO:0000256" key="1">
    <source>
        <dbReference type="ARBA" id="ARBA00023002"/>
    </source>
</evidence>
<name>A0A3L7AIW4_9HYPH</name>
<dbReference type="OrthoDB" id="9806452at2"/>
<keyword evidence="1" id="KW-0560">Oxidoreductase</keyword>
<organism evidence="3 4">
    <name type="scientific">Xanthobacter tagetidis</name>
    <dbReference type="NCBI Taxonomy" id="60216"/>
    <lineage>
        <taxon>Bacteria</taxon>
        <taxon>Pseudomonadati</taxon>
        <taxon>Pseudomonadota</taxon>
        <taxon>Alphaproteobacteria</taxon>
        <taxon>Hyphomicrobiales</taxon>
        <taxon>Xanthobacteraceae</taxon>
        <taxon>Xanthobacter</taxon>
    </lineage>
</organism>
<dbReference type="Gene3D" id="3.30.9.10">
    <property type="entry name" value="D-Amino Acid Oxidase, subunit A, domain 2"/>
    <property type="match status" value="1"/>
</dbReference>
<keyword evidence="4" id="KW-1185">Reference proteome</keyword>
<dbReference type="PANTHER" id="PTHR13847:SF287">
    <property type="entry name" value="FAD-DEPENDENT OXIDOREDUCTASE DOMAIN-CONTAINING PROTEIN 1"/>
    <property type="match status" value="1"/>
</dbReference>
<accession>A0A3L7AIW4</accession>